<comment type="caution">
    <text evidence="2">The sequence shown here is derived from an EMBL/GenBank/DDBJ whole genome shotgun (WGS) entry which is preliminary data.</text>
</comment>
<dbReference type="InterPro" id="IPR006311">
    <property type="entry name" value="TAT_signal"/>
</dbReference>
<dbReference type="SUPFAM" id="SSF53850">
    <property type="entry name" value="Periplasmic binding protein-like II"/>
    <property type="match status" value="1"/>
</dbReference>
<feature type="chain" id="PRO_5008079919" evidence="1">
    <location>
        <begin position="28"/>
        <end position="312"/>
    </location>
</feature>
<proteinExistence type="predicted"/>
<dbReference type="AlphaFoldDB" id="A0A177YJE7"/>
<dbReference type="Pfam" id="PF16868">
    <property type="entry name" value="NMT1_3"/>
    <property type="match status" value="1"/>
</dbReference>
<dbReference type="Proteomes" id="UP000077519">
    <property type="component" value="Unassembled WGS sequence"/>
</dbReference>
<dbReference type="InterPro" id="IPR011852">
    <property type="entry name" value="TRAP_TAXI"/>
</dbReference>
<evidence type="ECO:0000313" key="2">
    <source>
        <dbReference type="EMBL" id="OAK55706.1"/>
    </source>
</evidence>
<keyword evidence="1" id="KW-0732">Signal</keyword>
<evidence type="ECO:0000313" key="3">
    <source>
        <dbReference type="Proteomes" id="UP000077519"/>
    </source>
</evidence>
<protein>
    <submittedName>
        <fullName evidence="2">TRAP transporter</fullName>
    </submittedName>
</protein>
<keyword evidence="3" id="KW-1185">Reference proteome</keyword>
<accession>A0A177YJE7</accession>
<dbReference type="PROSITE" id="PS51257">
    <property type="entry name" value="PROKAR_LIPOPROTEIN"/>
    <property type="match status" value="1"/>
</dbReference>
<organism evidence="2 3">
    <name type="scientific">Rhodococcoides kyotonense</name>
    <dbReference type="NCBI Taxonomy" id="398843"/>
    <lineage>
        <taxon>Bacteria</taxon>
        <taxon>Bacillati</taxon>
        <taxon>Actinomycetota</taxon>
        <taxon>Actinomycetes</taxon>
        <taxon>Mycobacteriales</taxon>
        <taxon>Nocardiaceae</taxon>
        <taxon>Rhodococcoides</taxon>
    </lineage>
</organism>
<dbReference type="EMBL" id="LVHI01000008">
    <property type="protein sequence ID" value="OAK55706.1"/>
    <property type="molecule type" value="Genomic_DNA"/>
</dbReference>
<dbReference type="RefSeq" id="WP_068423396.1">
    <property type="nucleotide sequence ID" value="NZ_LVHI01000008.1"/>
</dbReference>
<dbReference type="PANTHER" id="PTHR42941:SF1">
    <property type="entry name" value="SLL1037 PROTEIN"/>
    <property type="match status" value="1"/>
</dbReference>
<dbReference type="PANTHER" id="PTHR42941">
    <property type="entry name" value="SLL1037 PROTEIN"/>
    <property type="match status" value="1"/>
</dbReference>
<name>A0A177YJE7_9NOCA</name>
<sequence length="312" mass="32227">MSRPADLFDRRTALRAAGLLAATAAAAACSSGSSPELRLAAGEVGGFFWEFSGLLADAAAEANAARIVPITTAGSVDNLDALRSGSADLAMTLADTAYESIGDDLTAIGCVYENYFQIAVRHDSPVYAASDLRGRTVSGGAVGSGAALVTERVLDAAGLSAPGTVEVIQLSMQDAARALSANEIDAVMWAGGLPTPAFADPPIDIRLLDLSTVVADLRRRFGTAYEAVPVPVDVYGRHAAVTTVGIPNLLLARSSVPDRTAARLVDLLLDRSSALVPRQAIGSQFLDAQSLIMTGAVPLHPGAEAEYRGRHG</sequence>
<dbReference type="Gene3D" id="3.40.190.10">
    <property type="entry name" value="Periplasmic binding protein-like II"/>
    <property type="match status" value="2"/>
</dbReference>
<feature type="signal peptide" evidence="1">
    <location>
        <begin position="1"/>
        <end position="27"/>
    </location>
</feature>
<dbReference type="PROSITE" id="PS51318">
    <property type="entry name" value="TAT"/>
    <property type="match status" value="1"/>
</dbReference>
<evidence type="ECO:0000256" key="1">
    <source>
        <dbReference type="SAM" id="SignalP"/>
    </source>
</evidence>
<reference evidence="2 3" key="1">
    <citation type="submission" date="2016-03" db="EMBL/GenBank/DDBJ databases">
        <title>Genome sequence of Rhodococcus kyotonensis KB10.</title>
        <authorList>
            <person name="Jeong H."/>
            <person name="Hong C.E."/>
            <person name="Jo S.H."/>
            <person name="Park J.M."/>
        </authorList>
    </citation>
    <scope>NUCLEOTIDE SEQUENCE [LARGE SCALE GENOMIC DNA]</scope>
    <source>
        <strain evidence="2 3">KB10</strain>
    </source>
</reference>
<dbReference type="NCBIfam" id="TIGR02122">
    <property type="entry name" value="TRAP_TAXI"/>
    <property type="match status" value="1"/>
</dbReference>
<gene>
    <name evidence="2" type="ORF">A3K89_19220</name>
</gene>